<gene>
    <name evidence="5" type="ORF">KIPB_016841</name>
</gene>
<dbReference type="OrthoDB" id="396916at2759"/>
<dbReference type="GO" id="GO:0004071">
    <property type="term" value="F:aspartate-ammonia ligase activity"/>
    <property type="evidence" value="ECO:0007669"/>
    <property type="project" value="InterPro"/>
</dbReference>
<reference evidence="5 6" key="1">
    <citation type="journal article" date="2018" name="PLoS ONE">
        <title>The draft genome of Kipferlia bialata reveals reductive genome evolution in fornicate parasites.</title>
        <authorList>
            <person name="Tanifuji G."/>
            <person name="Takabayashi S."/>
            <person name="Kume K."/>
            <person name="Takagi M."/>
            <person name="Nakayama T."/>
            <person name="Kamikawa R."/>
            <person name="Inagaki Y."/>
            <person name="Hashimoto T."/>
        </authorList>
    </citation>
    <scope>NUCLEOTIDE SEQUENCE [LARGE SCALE GENOMIC DNA]</scope>
    <source>
        <strain evidence="5">NY0173</strain>
    </source>
</reference>
<evidence type="ECO:0000313" key="5">
    <source>
        <dbReference type="EMBL" id="GIQ92835.1"/>
    </source>
</evidence>
<dbReference type="Pfam" id="PF03590">
    <property type="entry name" value="AsnA"/>
    <property type="match status" value="1"/>
</dbReference>
<protein>
    <submittedName>
        <fullName evidence="5">Aspartate--ammonia ligase</fullName>
    </submittedName>
</protein>
<keyword evidence="2 5" id="KW-0436">Ligase</keyword>
<keyword evidence="1" id="KW-0963">Cytoplasm</keyword>
<dbReference type="InterPro" id="IPR045864">
    <property type="entry name" value="aa-tRNA-synth_II/BPL/LPL"/>
</dbReference>
<dbReference type="PANTHER" id="PTHR30073:SF5">
    <property type="entry name" value="ASPARTATE--AMMONIA LIGASE"/>
    <property type="match status" value="1"/>
</dbReference>
<evidence type="ECO:0000313" key="6">
    <source>
        <dbReference type="Proteomes" id="UP000265618"/>
    </source>
</evidence>
<dbReference type="EMBL" id="BDIP01010680">
    <property type="protein sequence ID" value="GIQ92835.1"/>
    <property type="molecule type" value="Genomic_DNA"/>
</dbReference>
<dbReference type="GO" id="GO:0005524">
    <property type="term" value="F:ATP binding"/>
    <property type="evidence" value="ECO:0007669"/>
    <property type="project" value="UniProtKB-KW"/>
</dbReference>
<proteinExistence type="predicted"/>
<dbReference type="GO" id="GO:0006529">
    <property type="term" value="P:asparagine biosynthetic process"/>
    <property type="evidence" value="ECO:0007669"/>
    <property type="project" value="InterPro"/>
</dbReference>
<evidence type="ECO:0000256" key="3">
    <source>
        <dbReference type="ARBA" id="ARBA00022741"/>
    </source>
</evidence>
<dbReference type="AlphaFoldDB" id="A0A9K3GS70"/>
<name>A0A9K3GS70_9EUKA</name>
<evidence type="ECO:0000256" key="2">
    <source>
        <dbReference type="ARBA" id="ARBA00022598"/>
    </source>
</evidence>
<keyword evidence="3" id="KW-0547">Nucleotide-binding</keyword>
<feature type="non-terminal residue" evidence="5">
    <location>
        <position position="41"/>
    </location>
</feature>
<dbReference type="PANTHER" id="PTHR30073">
    <property type="entry name" value="ASPARTATE--AMMONIA LIGASE"/>
    <property type="match status" value="1"/>
</dbReference>
<dbReference type="Gene3D" id="3.30.930.10">
    <property type="entry name" value="Bira Bifunctional Protein, Domain 2"/>
    <property type="match status" value="1"/>
</dbReference>
<comment type="caution">
    <text evidence="5">The sequence shown here is derived from an EMBL/GenBank/DDBJ whole genome shotgun (WGS) entry which is preliminary data.</text>
</comment>
<dbReference type="InterPro" id="IPR004618">
    <property type="entry name" value="AsnA"/>
</dbReference>
<accession>A0A9K3GS70</accession>
<dbReference type="Proteomes" id="UP000265618">
    <property type="component" value="Unassembled WGS sequence"/>
</dbReference>
<keyword evidence="4" id="KW-0067">ATP-binding</keyword>
<evidence type="ECO:0000256" key="1">
    <source>
        <dbReference type="ARBA" id="ARBA00022490"/>
    </source>
</evidence>
<feature type="non-terminal residue" evidence="5">
    <location>
        <position position="1"/>
    </location>
</feature>
<dbReference type="SUPFAM" id="SSF55681">
    <property type="entry name" value="Class II aaRS and biotin synthetases"/>
    <property type="match status" value="1"/>
</dbReference>
<sequence>TGVNDQLSGTEKAVAFRVPALDGATLEVVQSLAKWKRQALA</sequence>
<dbReference type="GO" id="GO:0005829">
    <property type="term" value="C:cytosol"/>
    <property type="evidence" value="ECO:0007669"/>
    <property type="project" value="TreeGrafter"/>
</dbReference>
<organism evidence="5 6">
    <name type="scientific">Kipferlia bialata</name>
    <dbReference type="NCBI Taxonomy" id="797122"/>
    <lineage>
        <taxon>Eukaryota</taxon>
        <taxon>Metamonada</taxon>
        <taxon>Carpediemonas-like organisms</taxon>
        <taxon>Kipferlia</taxon>
    </lineage>
</organism>
<evidence type="ECO:0000256" key="4">
    <source>
        <dbReference type="ARBA" id="ARBA00022840"/>
    </source>
</evidence>
<keyword evidence="6" id="KW-1185">Reference proteome</keyword>